<dbReference type="Pfam" id="PF01832">
    <property type="entry name" value="Glucosaminidase"/>
    <property type="match status" value="1"/>
</dbReference>
<comment type="function">
    <text evidence="1">Flagellum-specific muramidase which hydrolyzes the peptidoglycan layer to assemble the rod structure in the periplasmic space.</text>
</comment>
<keyword evidence="6" id="KW-0574">Periplasm</keyword>
<dbReference type="Proteomes" id="UP000388235">
    <property type="component" value="Chromosome"/>
</dbReference>
<evidence type="ECO:0000256" key="2">
    <source>
        <dbReference type="ARBA" id="ARBA00004418"/>
    </source>
</evidence>
<feature type="domain" description="Mannosyl-glycoprotein endo-beta-N-acetylglucosamidase-like" evidence="12">
    <location>
        <begin position="143"/>
        <end position="299"/>
    </location>
</feature>
<evidence type="ECO:0000256" key="6">
    <source>
        <dbReference type="ARBA" id="ARBA00022764"/>
    </source>
</evidence>
<accession>A0A5Q2QDZ3</accession>
<comment type="similarity">
    <text evidence="4">In the C-terminal section; belongs to the glycosyl hydrolase 73 family.</text>
</comment>
<keyword evidence="9" id="KW-0326">Glycosidase</keyword>
<dbReference type="PANTHER" id="PTHR33308">
    <property type="entry name" value="PEPTIDOGLYCAN HYDROLASE FLGJ"/>
    <property type="match status" value="1"/>
</dbReference>
<proteinExistence type="inferred from homology"/>
<dbReference type="RefSeq" id="WP_153713721.1">
    <property type="nucleotide sequence ID" value="NZ_CP045871.1"/>
</dbReference>
<protein>
    <recommendedName>
        <fullName evidence="5">Peptidoglycan hydrolase FlgJ</fullName>
    </recommendedName>
    <alternativeName>
        <fullName evidence="11">Muramidase FlgJ</fullName>
    </alternativeName>
</protein>
<dbReference type="InterPro" id="IPR051056">
    <property type="entry name" value="Glycosyl_Hydrolase_73"/>
</dbReference>
<dbReference type="InterPro" id="IPR013377">
    <property type="entry name" value="FlgJ"/>
</dbReference>
<evidence type="ECO:0000256" key="11">
    <source>
        <dbReference type="ARBA" id="ARBA00030835"/>
    </source>
</evidence>
<evidence type="ECO:0000256" key="9">
    <source>
        <dbReference type="ARBA" id="ARBA00023295"/>
    </source>
</evidence>
<dbReference type="Gene3D" id="2.10.70.40">
    <property type="entry name" value="peptidoglycan hydrolase"/>
    <property type="match status" value="1"/>
</dbReference>
<evidence type="ECO:0000256" key="5">
    <source>
        <dbReference type="ARBA" id="ARBA00013433"/>
    </source>
</evidence>
<dbReference type="SUPFAM" id="SSF53955">
    <property type="entry name" value="Lysozyme-like"/>
    <property type="match status" value="1"/>
</dbReference>
<comment type="similarity">
    <text evidence="3">In the N-terminal section; belongs to the FlgJ family.</text>
</comment>
<evidence type="ECO:0000256" key="8">
    <source>
        <dbReference type="ARBA" id="ARBA00022801"/>
    </source>
</evidence>
<keyword evidence="10" id="KW-0961">Cell wall biogenesis/degradation</keyword>
<evidence type="ECO:0000256" key="7">
    <source>
        <dbReference type="ARBA" id="ARBA00022795"/>
    </source>
</evidence>
<dbReference type="AlphaFoldDB" id="A0A5Q2QDZ3"/>
<keyword evidence="13" id="KW-0282">Flagellum</keyword>
<dbReference type="InterPro" id="IPR019301">
    <property type="entry name" value="Flagellar_prot_FlgJ_N"/>
</dbReference>
<keyword evidence="13" id="KW-0966">Cell projection</keyword>
<evidence type="ECO:0000259" key="12">
    <source>
        <dbReference type="SMART" id="SM00047"/>
    </source>
</evidence>
<dbReference type="GO" id="GO:0042597">
    <property type="term" value="C:periplasmic space"/>
    <property type="evidence" value="ECO:0007669"/>
    <property type="project" value="UniProtKB-SubCell"/>
</dbReference>
<dbReference type="GO" id="GO:0071555">
    <property type="term" value="P:cell wall organization"/>
    <property type="evidence" value="ECO:0007669"/>
    <property type="project" value="UniProtKB-KW"/>
</dbReference>
<dbReference type="GO" id="GO:0004040">
    <property type="term" value="F:amidase activity"/>
    <property type="evidence" value="ECO:0007669"/>
    <property type="project" value="InterPro"/>
</dbReference>
<evidence type="ECO:0000256" key="10">
    <source>
        <dbReference type="ARBA" id="ARBA00023316"/>
    </source>
</evidence>
<reference evidence="13 14" key="1">
    <citation type="submission" date="2019-11" db="EMBL/GenBank/DDBJ databases">
        <authorList>
            <person name="Khan S.A."/>
            <person name="Jeon C.O."/>
            <person name="Chun B.H."/>
        </authorList>
    </citation>
    <scope>NUCLEOTIDE SEQUENCE [LARGE SCALE GENOMIC DNA]</scope>
    <source>
        <strain evidence="13 14">IMCC 1097</strain>
    </source>
</reference>
<dbReference type="SMART" id="SM00047">
    <property type="entry name" value="LYZ2"/>
    <property type="match status" value="1"/>
</dbReference>
<evidence type="ECO:0000256" key="4">
    <source>
        <dbReference type="ARBA" id="ARBA00007974"/>
    </source>
</evidence>
<evidence type="ECO:0000256" key="1">
    <source>
        <dbReference type="ARBA" id="ARBA00002954"/>
    </source>
</evidence>
<dbReference type="GO" id="GO:0044780">
    <property type="term" value="P:bacterial-type flagellum assembly"/>
    <property type="evidence" value="ECO:0007669"/>
    <property type="project" value="InterPro"/>
</dbReference>
<dbReference type="InterPro" id="IPR002901">
    <property type="entry name" value="MGlyc_endo_b_GlcNAc-like_dom"/>
</dbReference>
<dbReference type="OrthoDB" id="289937at2"/>
<sequence length="307" mass="33184">MNLADSKAVVGGFYDLNAVTELKFGDSSTETERLQKVAKEFETLFVNEMLKSARKANEVLADDNPLNSEEVKTFQGMLDNELALTLGRQGKLGVADMLVRQFGGEPKTAVPAEQMVQPLRPLARERSVDSGAINQVAQAGRVDLGGVKPEQTQFVKKIAAFAQGAADRLGVPVSHIVAQAALESGWGKHVPKAEDGGSSYNFFGIKAGGWDGDKAVINTQEYKQGLWVTEQAAFRAYSGMREALNDYASFVERPRYQDAINNPAGYFEALQTAGYATDPSYADKARSVLTQVEKILAVNPGNQETGA</sequence>
<keyword evidence="14" id="KW-1185">Reference proteome</keyword>
<dbReference type="EMBL" id="CP045871">
    <property type="protein sequence ID" value="QGG80217.1"/>
    <property type="molecule type" value="Genomic_DNA"/>
</dbReference>
<dbReference type="GO" id="GO:0016798">
    <property type="term" value="F:hydrolase activity, acting on glycosyl bonds"/>
    <property type="evidence" value="ECO:0007669"/>
    <property type="project" value="UniProtKB-KW"/>
</dbReference>
<dbReference type="Gene3D" id="1.10.530.10">
    <property type="match status" value="1"/>
</dbReference>
<name>A0A5Q2QDZ3_9GAMM</name>
<dbReference type="Pfam" id="PF10135">
    <property type="entry name" value="Rod-binding"/>
    <property type="match status" value="1"/>
</dbReference>
<dbReference type="PANTHER" id="PTHR33308:SF9">
    <property type="entry name" value="PEPTIDOGLYCAN HYDROLASE FLGJ"/>
    <property type="match status" value="1"/>
</dbReference>
<keyword evidence="13" id="KW-0969">Cilium</keyword>
<organism evidence="13 14">
    <name type="scientific">Litorivicinus lipolyticus</name>
    <dbReference type="NCBI Taxonomy" id="418701"/>
    <lineage>
        <taxon>Bacteria</taxon>
        <taxon>Pseudomonadati</taxon>
        <taxon>Pseudomonadota</taxon>
        <taxon>Gammaproteobacteria</taxon>
        <taxon>Oceanospirillales</taxon>
        <taxon>Litorivicinaceae</taxon>
        <taxon>Litorivicinus</taxon>
    </lineage>
</organism>
<dbReference type="NCBIfam" id="TIGR02541">
    <property type="entry name" value="flagell_FlgJ"/>
    <property type="match status" value="1"/>
</dbReference>
<evidence type="ECO:0000256" key="3">
    <source>
        <dbReference type="ARBA" id="ARBA00006880"/>
    </source>
</evidence>
<dbReference type="PRINTS" id="PR01002">
    <property type="entry name" value="FLGFLGJ"/>
</dbReference>
<keyword evidence="7" id="KW-1005">Bacterial flagellum biogenesis</keyword>
<evidence type="ECO:0000313" key="13">
    <source>
        <dbReference type="EMBL" id="QGG80217.1"/>
    </source>
</evidence>
<dbReference type="InterPro" id="IPR023346">
    <property type="entry name" value="Lysozyme-like_dom_sf"/>
</dbReference>
<dbReference type="KEGG" id="llp:GH975_06355"/>
<dbReference type="GO" id="GO:0071973">
    <property type="term" value="P:bacterial-type flagellum-dependent cell motility"/>
    <property type="evidence" value="ECO:0007669"/>
    <property type="project" value="TreeGrafter"/>
</dbReference>
<comment type="subcellular location">
    <subcellularLocation>
        <location evidence="2">Periplasm</location>
    </subcellularLocation>
</comment>
<evidence type="ECO:0000313" key="14">
    <source>
        <dbReference type="Proteomes" id="UP000388235"/>
    </source>
</evidence>
<keyword evidence="8 13" id="KW-0378">Hydrolase</keyword>
<gene>
    <name evidence="13" type="primary">flgJ</name>
    <name evidence="13" type="ORF">GH975_06355</name>
</gene>